<reference evidence="2" key="1">
    <citation type="submission" date="2021-02" db="EMBL/GenBank/DDBJ databases">
        <authorList>
            <person name="Nowell W R."/>
        </authorList>
    </citation>
    <scope>NUCLEOTIDE SEQUENCE</scope>
</reference>
<dbReference type="EMBL" id="CAJNOR010005643">
    <property type="protein sequence ID" value="CAF1570904.1"/>
    <property type="molecule type" value="Genomic_DNA"/>
</dbReference>
<dbReference type="Proteomes" id="UP000663852">
    <property type="component" value="Unassembled WGS sequence"/>
</dbReference>
<feature type="chain" id="PRO_5036409412" description="ATP synthase F0 subunit 8" evidence="1">
    <location>
        <begin position="18"/>
        <end position="175"/>
    </location>
</feature>
<evidence type="ECO:0000313" key="5">
    <source>
        <dbReference type="Proteomes" id="UP000663852"/>
    </source>
</evidence>
<evidence type="ECO:0000313" key="2">
    <source>
        <dbReference type="EMBL" id="CAF0829523.1"/>
    </source>
</evidence>
<keyword evidence="1" id="KW-0732">Signal</keyword>
<dbReference type="EMBL" id="CAJNOJ010000018">
    <property type="protein sequence ID" value="CAF0829523.1"/>
    <property type="molecule type" value="Genomic_DNA"/>
</dbReference>
<evidence type="ECO:0000256" key="1">
    <source>
        <dbReference type="SAM" id="SignalP"/>
    </source>
</evidence>
<evidence type="ECO:0000313" key="3">
    <source>
        <dbReference type="EMBL" id="CAF1570904.1"/>
    </source>
</evidence>
<dbReference type="AlphaFoldDB" id="A0A813ULY9"/>
<evidence type="ECO:0000313" key="4">
    <source>
        <dbReference type="Proteomes" id="UP000663828"/>
    </source>
</evidence>
<evidence type="ECO:0008006" key="6">
    <source>
        <dbReference type="Google" id="ProtNLM"/>
    </source>
</evidence>
<accession>A0A813ULY9</accession>
<protein>
    <recommendedName>
        <fullName evidence="6">ATP synthase F0 subunit 8</fullName>
    </recommendedName>
</protein>
<keyword evidence="4" id="KW-1185">Reference proteome</keyword>
<proteinExistence type="predicted"/>
<comment type="caution">
    <text evidence="2">The sequence shown here is derived from an EMBL/GenBank/DDBJ whole genome shotgun (WGS) entry which is preliminary data.</text>
</comment>
<gene>
    <name evidence="2" type="ORF">EDS130_LOCUS6264</name>
    <name evidence="3" type="ORF">XAT740_LOCUS44467</name>
</gene>
<dbReference type="OrthoDB" id="9975258at2759"/>
<organism evidence="2 5">
    <name type="scientific">Adineta ricciae</name>
    <name type="common">Rotifer</name>
    <dbReference type="NCBI Taxonomy" id="249248"/>
    <lineage>
        <taxon>Eukaryota</taxon>
        <taxon>Metazoa</taxon>
        <taxon>Spiralia</taxon>
        <taxon>Gnathifera</taxon>
        <taxon>Rotifera</taxon>
        <taxon>Eurotatoria</taxon>
        <taxon>Bdelloidea</taxon>
        <taxon>Adinetida</taxon>
        <taxon>Adinetidae</taxon>
        <taxon>Adineta</taxon>
    </lineage>
</organism>
<dbReference type="Proteomes" id="UP000663828">
    <property type="component" value="Unassembled WGS sequence"/>
</dbReference>
<name>A0A813ULY9_ADIRI</name>
<sequence>MTNKLFMICLLTGLVCAYCEYYWMRHGYRSLALVASKCPKPTMPSVRTPTDAQQATNQTRTYSIFNWFWNLFSASKDKSTAPVLCETFEIHTDPRSTFILIKTCCLIGLIFKLISSLKTVPNLLRARRLTTKESSYSSSMPKGDGFVQQSKLFETTNGKIGLVTTTIDKRNLSVR</sequence>
<feature type="signal peptide" evidence="1">
    <location>
        <begin position="1"/>
        <end position="17"/>
    </location>
</feature>